<dbReference type="Pfam" id="PF17827">
    <property type="entry name" value="PrmC_N"/>
    <property type="match status" value="1"/>
</dbReference>
<evidence type="ECO:0000313" key="8">
    <source>
        <dbReference type="EMBL" id="CBX28184.1"/>
    </source>
</evidence>
<dbReference type="SUPFAM" id="SSF53335">
    <property type="entry name" value="S-adenosyl-L-methionine-dependent methyltransferases"/>
    <property type="match status" value="1"/>
</dbReference>
<accession>E1YC90</accession>
<evidence type="ECO:0000259" key="6">
    <source>
        <dbReference type="Pfam" id="PF13847"/>
    </source>
</evidence>
<dbReference type="CDD" id="cd02440">
    <property type="entry name" value="AdoMet_MTases"/>
    <property type="match status" value="1"/>
</dbReference>
<protein>
    <recommendedName>
        <fullName evidence="5">Release factor glutamine methyltransferase</fullName>
        <shortName evidence="5">RF MTase</shortName>
        <ecNumber evidence="5">2.1.1.297</ecNumber>
    </recommendedName>
    <alternativeName>
        <fullName evidence="5">N5-glutamine methyltransferase PrmC</fullName>
    </alternativeName>
    <alternativeName>
        <fullName evidence="5">Protein-(glutamine-N5) MTase PrmC</fullName>
    </alternativeName>
    <alternativeName>
        <fullName evidence="5">Protein-glutamine N-methyltransferase PrmC</fullName>
    </alternativeName>
</protein>
<dbReference type="InterPro" id="IPR040758">
    <property type="entry name" value="PrmC_N"/>
</dbReference>
<dbReference type="EMBL" id="FR695868">
    <property type="protein sequence ID" value="CBX28184.1"/>
    <property type="molecule type" value="Genomic_DNA"/>
</dbReference>
<evidence type="ECO:0000259" key="7">
    <source>
        <dbReference type="Pfam" id="PF17827"/>
    </source>
</evidence>
<reference evidence="8" key="1">
    <citation type="journal article" date="2011" name="Environ. Microbiol.">
        <title>Genomic insights into the metabolic potential of the polycyclic aromatic hydrocarbon degrading sulfate-reducing Deltaproteobacterium N47.</title>
        <authorList>
            <person name="Bergmann F."/>
            <person name="Selesi D."/>
            <person name="Weinmaier T."/>
            <person name="Tischler P."/>
            <person name="Rattei T."/>
            <person name="Meckenstock R.U."/>
        </authorList>
    </citation>
    <scope>NUCLEOTIDE SEQUENCE</scope>
</reference>
<dbReference type="HAMAP" id="MF_02126">
    <property type="entry name" value="RF_methyltr_PrmC"/>
    <property type="match status" value="1"/>
</dbReference>
<dbReference type="InterPro" id="IPR025714">
    <property type="entry name" value="Methyltranfer_dom"/>
</dbReference>
<gene>
    <name evidence="5" type="primary">prmC</name>
    <name evidence="8" type="ORF">N47_G35080</name>
</gene>
<feature type="binding site" evidence="5">
    <location>
        <begin position="141"/>
        <end position="145"/>
    </location>
    <ligand>
        <name>S-adenosyl-L-methionine</name>
        <dbReference type="ChEBI" id="CHEBI:59789"/>
    </ligand>
</feature>
<dbReference type="PANTHER" id="PTHR18895">
    <property type="entry name" value="HEMK METHYLTRANSFERASE"/>
    <property type="match status" value="1"/>
</dbReference>
<keyword evidence="3 5" id="KW-0949">S-adenosyl-L-methionine</keyword>
<dbReference type="GO" id="GO:0003676">
    <property type="term" value="F:nucleic acid binding"/>
    <property type="evidence" value="ECO:0007669"/>
    <property type="project" value="InterPro"/>
</dbReference>
<dbReference type="InterPro" id="IPR019874">
    <property type="entry name" value="RF_methyltr_PrmC"/>
</dbReference>
<dbReference type="Gene3D" id="3.40.50.150">
    <property type="entry name" value="Vaccinia Virus protein VP39"/>
    <property type="match status" value="1"/>
</dbReference>
<organism evidence="8">
    <name type="scientific">uncultured Desulfobacterium sp</name>
    <dbReference type="NCBI Taxonomy" id="201089"/>
    <lineage>
        <taxon>Bacteria</taxon>
        <taxon>Pseudomonadati</taxon>
        <taxon>Thermodesulfobacteriota</taxon>
        <taxon>Desulfobacteria</taxon>
        <taxon>Desulfobacterales</taxon>
        <taxon>Desulfobacteriaceae</taxon>
        <taxon>Desulfobacterium</taxon>
        <taxon>environmental samples</taxon>
    </lineage>
</organism>
<dbReference type="FunFam" id="3.40.50.150:FF:000053">
    <property type="entry name" value="Release factor glutamine methyltransferase"/>
    <property type="match status" value="1"/>
</dbReference>
<comment type="catalytic activity">
    <reaction evidence="4 5">
        <text>L-glutaminyl-[peptide chain release factor] + S-adenosyl-L-methionine = N(5)-methyl-L-glutaminyl-[peptide chain release factor] + S-adenosyl-L-homocysteine + H(+)</text>
        <dbReference type="Rhea" id="RHEA:42896"/>
        <dbReference type="Rhea" id="RHEA-COMP:10271"/>
        <dbReference type="Rhea" id="RHEA-COMP:10272"/>
        <dbReference type="ChEBI" id="CHEBI:15378"/>
        <dbReference type="ChEBI" id="CHEBI:30011"/>
        <dbReference type="ChEBI" id="CHEBI:57856"/>
        <dbReference type="ChEBI" id="CHEBI:59789"/>
        <dbReference type="ChEBI" id="CHEBI:61891"/>
        <dbReference type="EC" id="2.1.1.297"/>
    </reaction>
</comment>
<dbReference type="InterPro" id="IPR050320">
    <property type="entry name" value="N5-glutamine_MTase"/>
</dbReference>
<dbReference type="NCBIfam" id="TIGR00536">
    <property type="entry name" value="hemK_fam"/>
    <property type="match status" value="1"/>
</dbReference>
<evidence type="ECO:0000256" key="4">
    <source>
        <dbReference type="ARBA" id="ARBA00048391"/>
    </source>
</evidence>
<dbReference type="InterPro" id="IPR002052">
    <property type="entry name" value="DNA_methylase_N6_adenine_CS"/>
</dbReference>
<dbReference type="Pfam" id="PF13847">
    <property type="entry name" value="Methyltransf_31"/>
    <property type="match status" value="1"/>
</dbReference>
<feature type="binding site" evidence="5">
    <location>
        <position position="210"/>
    </location>
    <ligand>
        <name>S-adenosyl-L-methionine</name>
        <dbReference type="ChEBI" id="CHEBI:59789"/>
    </ligand>
</feature>
<dbReference type="PROSITE" id="PS00092">
    <property type="entry name" value="N6_MTASE"/>
    <property type="match status" value="1"/>
</dbReference>
<name>E1YC90_9BACT</name>
<evidence type="ECO:0000256" key="5">
    <source>
        <dbReference type="HAMAP-Rule" id="MF_02126"/>
    </source>
</evidence>
<sequence length="307" mass="34883">MRPRHYSMQNRQNQIEPEWTIIKILQWTTSYFKTNGIDSPRSTAEILLAHTLGFKRIDLYLRHDQPLNVGERNLFKSLIRRRISKEPVAYIVGSKEFWSLELVVSKDVLIPRPETECLVEEALLVLDKDKVSAPKRILELGTGSGAIILAMATQNPDQQYFASDISINALAVALNNARHLGLDEKIDLFCGSWVSPLKENNNLFDIIISNPPYIRRGDIKTLQPEINRFEPINALDGGEDGLACIKHIIKNAHKFLNKSGTLLLEIGYDQKKAVDEIIKETGRYAQASFRKDYSGFDRVVCAKKAYD</sequence>
<proteinExistence type="inferred from homology"/>
<feature type="domain" description="Methyltransferase" evidence="6">
    <location>
        <begin position="135"/>
        <end position="285"/>
    </location>
</feature>
<feature type="binding site" evidence="5">
    <location>
        <begin position="210"/>
        <end position="213"/>
    </location>
    <ligand>
        <name>substrate</name>
    </ligand>
</feature>
<dbReference type="NCBIfam" id="TIGR03534">
    <property type="entry name" value="RF_mod_PrmC"/>
    <property type="match status" value="1"/>
</dbReference>
<feature type="binding site" evidence="5">
    <location>
        <position position="164"/>
    </location>
    <ligand>
        <name>S-adenosyl-L-methionine</name>
        <dbReference type="ChEBI" id="CHEBI:59789"/>
    </ligand>
</feature>
<dbReference type="PANTHER" id="PTHR18895:SF74">
    <property type="entry name" value="MTRF1L RELEASE FACTOR GLUTAMINE METHYLTRANSFERASE"/>
    <property type="match status" value="1"/>
</dbReference>
<comment type="function">
    <text evidence="5">Methylates the class 1 translation termination release factors RF1/PrfA and RF2/PrfB on the glutamine residue of the universally conserved GGQ motif.</text>
</comment>
<keyword evidence="1 5" id="KW-0489">Methyltransferase</keyword>
<dbReference type="GO" id="GO:0102559">
    <property type="term" value="F:peptide chain release factor N(5)-glutamine methyltransferase activity"/>
    <property type="evidence" value="ECO:0007669"/>
    <property type="project" value="UniProtKB-EC"/>
</dbReference>
<keyword evidence="2 5" id="KW-0808">Transferase</keyword>
<dbReference type="InterPro" id="IPR029063">
    <property type="entry name" value="SAM-dependent_MTases_sf"/>
</dbReference>
<dbReference type="Gene3D" id="1.10.8.10">
    <property type="entry name" value="DNA helicase RuvA subunit, C-terminal domain"/>
    <property type="match status" value="1"/>
</dbReference>
<evidence type="ECO:0000256" key="2">
    <source>
        <dbReference type="ARBA" id="ARBA00022679"/>
    </source>
</evidence>
<dbReference type="GO" id="GO:0032259">
    <property type="term" value="P:methylation"/>
    <property type="evidence" value="ECO:0007669"/>
    <property type="project" value="UniProtKB-KW"/>
</dbReference>
<comment type="similarity">
    <text evidence="5">Belongs to the protein N5-glutamine methyltransferase family. PrmC subfamily.</text>
</comment>
<feature type="binding site" evidence="5">
    <location>
        <position position="193"/>
    </location>
    <ligand>
        <name>S-adenosyl-L-methionine</name>
        <dbReference type="ChEBI" id="CHEBI:59789"/>
    </ligand>
</feature>
<dbReference type="InterPro" id="IPR004556">
    <property type="entry name" value="HemK-like"/>
</dbReference>
<dbReference type="EC" id="2.1.1.297" evidence="5"/>
<feature type="domain" description="Release factor glutamine methyltransferase N-terminal" evidence="7">
    <location>
        <begin position="24"/>
        <end position="93"/>
    </location>
</feature>
<evidence type="ECO:0000256" key="3">
    <source>
        <dbReference type="ARBA" id="ARBA00022691"/>
    </source>
</evidence>
<dbReference type="AlphaFoldDB" id="E1YC90"/>
<evidence type="ECO:0000256" key="1">
    <source>
        <dbReference type="ARBA" id="ARBA00022603"/>
    </source>
</evidence>